<dbReference type="GO" id="GO:0005634">
    <property type="term" value="C:nucleus"/>
    <property type="evidence" value="ECO:0007669"/>
    <property type="project" value="UniProtKB-SubCell"/>
</dbReference>
<evidence type="ECO:0000259" key="6">
    <source>
        <dbReference type="SMART" id="SM00333"/>
    </source>
</evidence>
<keyword evidence="3" id="KW-0234">DNA repair</keyword>
<dbReference type="CDD" id="cd20404">
    <property type="entry name" value="Tudor_Agenet_AtEML-like"/>
    <property type="match status" value="1"/>
</dbReference>
<protein>
    <submittedName>
        <fullName evidence="7">Sister chromatid cohesion protein PDS5 B-B</fullName>
    </submittedName>
</protein>
<feature type="compositionally biased region" description="Polar residues" evidence="5">
    <location>
        <begin position="491"/>
        <end position="501"/>
    </location>
</feature>
<feature type="compositionally biased region" description="Low complexity" evidence="5">
    <location>
        <begin position="654"/>
        <end position="669"/>
    </location>
</feature>
<feature type="region of interest" description="Disordered" evidence="5">
    <location>
        <begin position="309"/>
        <end position="411"/>
    </location>
</feature>
<evidence type="ECO:0000256" key="1">
    <source>
        <dbReference type="ARBA" id="ARBA00004123"/>
    </source>
</evidence>
<dbReference type="AlphaFoldDB" id="A0A1D1YIV5"/>
<feature type="region of interest" description="Disordered" evidence="5">
    <location>
        <begin position="637"/>
        <end position="867"/>
    </location>
</feature>
<feature type="compositionally biased region" description="Basic and acidic residues" evidence="5">
    <location>
        <begin position="362"/>
        <end position="371"/>
    </location>
</feature>
<organism evidence="7">
    <name type="scientific">Anthurium amnicola</name>
    <dbReference type="NCBI Taxonomy" id="1678845"/>
    <lineage>
        <taxon>Eukaryota</taxon>
        <taxon>Viridiplantae</taxon>
        <taxon>Streptophyta</taxon>
        <taxon>Embryophyta</taxon>
        <taxon>Tracheophyta</taxon>
        <taxon>Spermatophyta</taxon>
        <taxon>Magnoliopsida</taxon>
        <taxon>Liliopsida</taxon>
        <taxon>Araceae</taxon>
        <taxon>Pothoideae</taxon>
        <taxon>Potheae</taxon>
        <taxon>Anthurium</taxon>
    </lineage>
</organism>
<feature type="compositionally biased region" description="Polar residues" evidence="5">
    <location>
        <begin position="388"/>
        <end position="402"/>
    </location>
</feature>
<proteinExistence type="predicted"/>
<dbReference type="InterPro" id="IPR002999">
    <property type="entry name" value="Tudor"/>
</dbReference>
<dbReference type="GO" id="GO:0000785">
    <property type="term" value="C:chromatin"/>
    <property type="evidence" value="ECO:0007669"/>
    <property type="project" value="TreeGrafter"/>
</dbReference>
<accession>A0A1D1YIV5</accession>
<dbReference type="EMBL" id="GDJX01013369">
    <property type="protein sequence ID" value="JAT54567.1"/>
    <property type="molecule type" value="Transcribed_RNA"/>
</dbReference>
<evidence type="ECO:0000256" key="5">
    <source>
        <dbReference type="SAM" id="MobiDB-lite"/>
    </source>
</evidence>
<feature type="region of interest" description="Disordered" evidence="5">
    <location>
        <begin position="426"/>
        <end position="521"/>
    </location>
</feature>
<reference evidence="7" key="1">
    <citation type="submission" date="2015-07" db="EMBL/GenBank/DDBJ databases">
        <title>Transcriptome Assembly of Anthurium amnicola.</title>
        <authorList>
            <person name="Suzuki J."/>
        </authorList>
    </citation>
    <scope>NUCLEOTIDE SEQUENCE</scope>
</reference>
<name>A0A1D1YIV5_9ARAE</name>
<dbReference type="SUPFAM" id="SSF63748">
    <property type="entry name" value="Tudor/PWWP/MBT"/>
    <property type="match status" value="1"/>
</dbReference>
<keyword evidence="2" id="KW-0227">DNA damage</keyword>
<feature type="compositionally biased region" description="Basic and acidic residues" evidence="5">
    <location>
        <begin position="426"/>
        <end position="436"/>
    </location>
</feature>
<feature type="compositionally biased region" description="Basic and acidic residues" evidence="5">
    <location>
        <begin position="187"/>
        <end position="197"/>
    </location>
</feature>
<evidence type="ECO:0000256" key="2">
    <source>
        <dbReference type="ARBA" id="ARBA00022763"/>
    </source>
</evidence>
<feature type="compositionally biased region" description="Basic residues" evidence="5">
    <location>
        <begin position="858"/>
        <end position="867"/>
    </location>
</feature>
<feature type="compositionally biased region" description="Basic and acidic residues" evidence="5">
    <location>
        <begin position="328"/>
        <end position="351"/>
    </location>
</feature>
<evidence type="ECO:0000256" key="4">
    <source>
        <dbReference type="ARBA" id="ARBA00023242"/>
    </source>
</evidence>
<sequence length="867" mass="94436">TRITAPEAPYDDDLMQEIFQMIVEAFRKLDDIASRSYSKRVSILETVAKVRSCVVMLDLECDSLILEMFQHFLNTIRDNHPDNVFSSMETIMTLVLEESEDISSDLLSCLLMSVKRNNKDIVPIARKLAEKVIGKCAVKLKPYLLQSVQSMGAPLNDYNKIVALVCQGSSDVLEQNGVNASGECLADESKLSERTVSDEMPQGSGKLESEVGGPEQGAADDKPRSLVSNGTPQTGNDDSLVELSSTNKKSGRSHRSMFPKNALAAGLEADKLDNVLDHGIKKARGGKRNSVLQPTEITVHSQVEAVELTNRRKGRRRETEVLQPESTSKTEAEATRMEDNEKRAGYREKSTNDGASVVSSNRNEKLPDLTRPKRGRSSGTKVSLKKGGSSTVDDVSISQSGSRKCPMNGNTEEALCSMDIGTKKQIEGISDSEKTPLKHSGKKRNLENAGDVGKSSTTSHPKLVMDLTDDPKEKLHRRPGRKPRAKKASENETLAKNQTSKTKQHRGRISSDHNVVGEPDLKEGVSSTKMTVAVEANNDQTLSADILKLKSRKKRAREEISVTTGNGIKYDESLVGVKIKVWWPDDEQFYSGVVDSYDPATMRHKVLYVDGDEEVLLLKDELLEFLEVEKQEEVKISATPDTASEMPRKKAKKSGSSVKKSEVVSTPKSEGSTGKGSVDKTNSGGKREVDSTKSTSGRRGGSSKTDDGAPTGSKSKQKSGRRLLVDTPKSSILSKDELDDKLNDGSPSVTTKSREDVSKPRRKFKSDMPGSGSKDKASKVRVAKEQTSKLGSKAKDDAARTGSKQKSKIISPGSRSKSDANGSVKGKTGSSKQPGTKDIASEVDFNPLISQESEDKGGKKRRKKSLS</sequence>
<feature type="region of interest" description="Disordered" evidence="5">
    <location>
        <begin position="183"/>
        <end position="256"/>
    </location>
</feature>
<gene>
    <name evidence="7" type="primary">pds5b-b_1</name>
    <name evidence="7" type="ORF">g.34392</name>
</gene>
<dbReference type="GO" id="GO:0006281">
    <property type="term" value="P:DNA repair"/>
    <property type="evidence" value="ECO:0007669"/>
    <property type="project" value="UniProtKB-KW"/>
</dbReference>
<dbReference type="Pfam" id="PF20168">
    <property type="entry name" value="PDS5"/>
    <property type="match status" value="1"/>
</dbReference>
<dbReference type="SMART" id="SM00333">
    <property type="entry name" value="TUDOR"/>
    <property type="match status" value="1"/>
</dbReference>
<feature type="compositionally biased region" description="Polar residues" evidence="5">
    <location>
        <begin position="226"/>
        <end position="248"/>
    </location>
</feature>
<dbReference type="PANTHER" id="PTHR12663:SF3">
    <property type="entry name" value="SISTER CHROMATID COHESION PROTEIN PDS5 HOMOLOG C"/>
    <property type="match status" value="1"/>
</dbReference>
<dbReference type="PANTHER" id="PTHR12663">
    <property type="entry name" value="ANDROGEN INDUCED INHIBITOR OF PROLIFERATION AS3 / PDS5-RELATED"/>
    <property type="match status" value="1"/>
</dbReference>
<keyword evidence="4" id="KW-0539">Nucleus</keyword>
<feature type="compositionally biased region" description="Basic residues" evidence="5">
    <location>
        <begin position="474"/>
        <end position="486"/>
    </location>
</feature>
<feature type="compositionally biased region" description="Basic and acidic residues" evidence="5">
    <location>
        <begin position="773"/>
        <end position="799"/>
    </location>
</feature>
<feature type="compositionally biased region" description="Basic and acidic residues" evidence="5">
    <location>
        <begin position="734"/>
        <end position="743"/>
    </location>
</feature>
<feature type="domain" description="Tudor" evidence="6">
    <location>
        <begin position="571"/>
        <end position="629"/>
    </location>
</feature>
<evidence type="ECO:0000313" key="7">
    <source>
        <dbReference type="EMBL" id="JAT54567.1"/>
    </source>
</evidence>
<dbReference type="Gene3D" id="2.30.30.140">
    <property type="match status" value="1"/>
</dbReference>
<dbReference type="GO" id="GO:0007064">
    <property type="term" value="P:mitotic sister chromatid cohesion"/>
    <property type="evidence" value="ECO:0007669"/>
    <property type="project" value="InterPro"/>
</dbReference>
<dbReference type="InterPro" id="IPR039776">
    <property type="entry name" value="Pds5"/>
</dbReference>
<feature type="compositionally biased region" description="Polar residues" evidence="5">
    <location>
        <begin position="352"/>
        <end position="361"/>
    </location>
</feature>
<feature type="non-terminal residue" evidence="7">
    <location>
        <position position="1"/>
    </location>
</feature>
<evidence type="ECO:0000256" key="3">
    <source>
        <dbReference type="ARBA" id="ARBA00023204"/>
    </source>
</evidence>
<comment type="subcellular location">
    <subcellularLocation>
        <location evidence="1">Nucleus</location>
    </subcellularLocation>
</comment>